<gene>
    <name evidence="2" type="ORF">JXQ802_LOCUS58505</name>
    <name evidence="1" type="ORF">PYM288_LOCUS41874</name>
</gene>
<dbReference type="Proteomes" id="UP000663854">
    <property type="component" value="Unassembled WGS sequence"/>
</dbReference>
<accession>A0A816GPU4</accession>
<proteinExistence type="predicted"/>
<dbReference type="AlphaFoldDB" id="A0A816GPU4"/>
<evidence type="ECO:0000313" key="2">
    <source>
        <dbReference type="EMBL" id="CAF1676804.1"/>
    </source>
</evidence>
<sequence length="114" mass="12359">MRRHLEADLVKLSSASVLTPIQELGVNKALNYGVRIGLVQDQSVGQQNLIRLLKALKTHLKQKIAISSSSSSNTTNKTIAATSTNPTLTNLIAITASDSTGNKLSMFENIKRRN</sequence>
<dbReference type="EMBL" id="CAJNOH010015019">
    <property type="protein sequence ID" value="CAF1560349.1"/>
    <property type="molecule type" value="Genomic_DNA"/>
</dbReference>
<reference evidence="2" key="1">
    <citation type="submission" date="2021-02" db="EMBL/GenBank/DDBJ databases">
        <authorList>
            <person name="Nowell W R."/>
        </authorList>
    </citation>
    <scope>NUCLEOTIDE SEQUENCE</scope>
</reference>
<protein>
    <submittedName>
        <fullName evidence="2">Uncharacterized protein</fullName>
    </submittedName>
</protein>
<dbReference type="EMBL" id="CAJNOL010016934">
    <property type="protein sequence ID" value="CAF1676804.1"/>
    <property type="molecule type" value="Genomic_DNA"/>
</dbReference>
<keyword evidence="3" id="KW-1185">Reference proteome</keyword>
<name>A0A816GPU4_9BILA</name>
<evidence type="ECO:0000313" key="1">
    <source>
        <dbReference type="EMBL" id="CAF1560349.1"/>
    </source>
</evidence>
<organism evidence="2 3">
    <name type="scientific">Rotaria sordida</name>
    <dbReference type="NCBI Taxonomy" id="392033"/>
    <lineage>
        <taxon>Eukaryota</taxon>
        <taxon>Metazoa</taxon>
        <taxon>Spiralia</taxon>
        <taxon>Gnathifera</taxon>
        <taxon>Rotifera</taxon>
        <taxon>Eurotatoria</taxon>
        <taxon>Bdelloidea</taxon>
        <taxon>Philodinida</taxon>
        <taxon>Philodinidae</taxon>
        <taxon>Rotaria</taxon>
    </lineage>
</organism>
<evidence type="ECO:0000313" key="3">
    <source>
        <dbReference type="Proteomes" id="UP000663870"/>
    </source>
</evidence>
<dbReference type="Proteomes" id="UP000663870">
    <property type="component" value="Unassembled WGS sequence"/>
</dbReference>
<comment type="caution">
    <text evidence="2">The sequence shown here is derived from an EMBL/GenBank/DDBJ whole genome shotgun (WGS) entry which is preliminary data.</text>
</comment>